<name>A0AAF0V7K8_SOLVR</name>
<evidence type="ECO:0000313" key="1">
    <source>
        <dbReference type="EMBL" id="WMV58824.1"/>
    </source>
</evidence>
<dbReference type="Proteomes" id="UP001234989">
    <property type="component" value="Chromosome 12"/>
</dbReference>
<protein>
    <recommendedName>
        <fullName evidence="3">Reverse transcriptase/retrotransposon-derived protein RNase H-like domain-containing protein</fullName>
    </recommendedName>
</protein>
<proteinExistence type="predicted"/>
<sequence>MTLPVEGEGFIVCCDASGVGLGCVLMQHGRVISYAFRQ</sequence>
<reference evidence="1" key="1">
    <citation type="submission" date="2023-08" db="EMBL/GenBank/DDBJ databases">
        <title>A de novo genome assembly of Solanum verrucosum Schlechtendal, a Mexican diploid species geographically isolated from the other diploid A-genome species in potato relatives.</title>
        <authorList>
            <person name="Hosaka K."/>
        </authorList>
    </citation>
    <scope>NUCLEOTIDE SEQUENCE</scope>
    <source>
        <tissue evidence="1">Young leaves</tissue>
    </source>
</reference>
<gene>
    <name evidence="1" type="ORF">MTR67_052209</name>
</gene>
<accession>A0AAF0V7K8</accession>
<evidence type="ECO:0008006" key="3">
    <source>
        <dbReference type="Google" id="ProtNLM"/>
    </source>
</evidence>
<evidence type="ECO:0000313" key="2">
    <source>
        <dbReference type="Proteomes" id="UP001234989"/>
    </source>
</evidence>
<dbReference type="EMBL" id="CP133623">
    <property type="protein sequence ID" value="WMV58824.1"/>
    <property type="molecule type" value="Genomic_DNA"/>
</dbReference>
<organism evidence="1 2">
    <name type="scientific">Solanum verrucosum</name>
    <dbReference type="NCBI Taxonomy" id="315347"/>
    <lineage>
        <taxon>Eukaryota</taxon>
        <taxon>Viridiplantae</taxon>
        <taxon>Streptophyta</taxon>
        <taxon>Embryophyta</taxon>
        <taxon>Tracheophyta</taxon>
        <taxon>Spermatophyta</taxon>
        <taxon>Magnoliopsida</taxon>
        <taxon>eudicotyledons</taxon>
        <taxon>Gunneridae</taxon>
        <taxon>Pentapetalae</taxon>
        <taxon>asterids</taxon>
        <taxon>lamiids</taxon>
        <taxon>Solanales</taxon>
        <taxon>Solanaceae</taxon>
        <taxon>Solanoideae</taxon>
        <taxon>Solaneae</taxon>
        <taxon>Solanum</taxon>
    </lineage>
</organism>
<keyword evidence="2" id="KW-1185">Reference proteome</keyword>
<dbReference type="AlphaFoldDB" id="A0AAF0V7K8"/>